<reference evidence="3" key="1">
    <citation type="submission" date="2023-08" db="EMBL/GenBank/DDBJ databases">
        <authorList>
            <person name="Audoor S."/>
            <person name="Bilcke G."/>
        </authorList>
    </citation>
    <scope>NUCLEOTIDE SEQUENCE</scope>
</reference>
<protein>
    <recommendedName>
        <fullName evidence="2">U-box domain-containing protein</fullName>
    </recommendedName>
</protein>
<dbReference type="Gene3D" id="3.30.40.10">
    <property type="entry name" value="Zinc/RING finger domain, C3HC4 (zinc finger)"/>
    <property type="match status" value="1"/>
</dbReference>
<dbReference type="InterPro" id="IPR003613">
    <property type="entry name" value="Ubox_domain"/>
</dbReference>
<organism evidence="3 4">
    <name type="scientific">Cylindrotheca closterium</name>
    <dbReference type="NCBI Taxonomy" id="2856"/>
    <lineage>
        <taxon>Eukaryota</taxon>
        <taxon>Sar</taxon>
        <taxon>Stramenopiles</taxon>
        <taxon>Ochrophyta</taxon>
        <taxon>Bacillariophyta</taxon>
        <taxon>Bacillariophyceae</taxon>
        <taxon>Bacillariophycidae</taxon>
        <taxon>Bacillariales</taxon>
        <taxon>Bacillariaceae</taxon>
        <taxon>Cylindrotheca</taxon>
    </lineage>
</organism>
<evidence type="ECO:0000313" key="3">
    <source>
        <dbReference type="EMBL" id="CAJ1955553.1"/>
    </source>
</evidence>
<dbReference type="EMBL" id="CAKOGP040001892">
    <property type="protein sequence ID" value="CAJ1955553.1"/>
    <property type="molecule type" value="Genomic_DNA"/>
</dbReference>
<dbReference type="Pfam" id="PF04564">
    <property type="entry name" value="U-box"/>
    <property type="match status" value="1"/>
</dbReference>
<dbReference type="SMART" id="SM00504">
    <property type="entry name" value="Ubox"/>
    <property type="match status" value="1"/>
</dbReference>
<feature type="domain" description="U-box" evidence="2">
    <location>
        <begin position="131"/>
        <end position="161"/>
    </location>
</feature>
<name>A0AAD2FXE5_9STRA</name>
<dbReference type="SUPFAM" id="SSF57850">
    <property type="entry name" value="RING/U-box"/>
    <property type="match status" value="1"/>
</dbReference>
<dbReference type="PROSITE" id="PS51698">
    <property type="entry name" value="U_BOX"/>
    <property type="match status" value="1"/>
</dbReference>
<evidence type="ECO:0000313" key="4">
    <source>
        <dbReference type="Proteomes" id="UP001295423"/>
    </source>
</evidence>
<dbReference type="InterPro" id="IPR013083">
    <property type="entry name" value="Znf_RING/FYVE/PHD"/>
</dbReference>
<feature type="region of interest" description="Disordered" evidence="1">
    <location>
        <begin position="1"/>
        <end position="23"/>
    </location>
</feature>
<dbReference type="Proteomes" id="UP001295423">
    <property type="component" value="Unassembled WGS sequence"/>
</dbReference>
<proteinExistence type="predicted"/>
<dbReference type="GO" id="GO:0004842">
    <property type="term" value="F:ubiquitin-protein transferase activity"/>
    <property type="evidence" value="ECO:0007669"/>
    <property type="project" value="InterPro"/>
</dbReference>
<comment type="caution">
    <text evidence="3">The sequence shown here is derived from an EMBL/GenBank/DDBJ whole genome shotgun (WGS) entry which is preliminary data.</text>
</comment>
<dbReference type="AlphaFoldDB" id="A0AAD2FXE5"/>
<evidence type="ECO:0000259" key="2">
    <source>
        <dbReference type="PROSITE" id="PS51698"/>
    </source>
</evidence>
<dbReference type="GO" id="GO:0016567">
    <property type="term" value="P:protein ubiquitination"/>
    <property type="evidence" value="ECO:0007669"/>
    <property type="project" value="InterPro"/>
</dbReference>
<keyword evidence="4" id="KW-1185">Reference proteome</keyword>
<evidence type="ECO:0000256" key="1">
    <source>
        <dbReference type="SAM" id="MobiDB-lite"/>
    </source>
</evidence>
<gene>
    <name evidence="3" type="ORF">CYCCA115_LOCUS15805</name>
</gene>
<sequence>MALTKLELEDSDDSSTETSSSKCQGVHDDLVIRELLMNGLNLSRVIGIYKGRLPEEDIVAIARKVLIEIGSKRDQEGQGDADDSEGGAGNGKINRNQHFCAIGIDILRRSPCDLLMGSELLKHHITNLSQSAPEDFFDPISSDIMRDPVVISSGFIVDRSTAIEEGSGNLKFATCPWSRVELDPKVYPALRLKQQMTEFKSGRVGEIIETASLLMNTKNERDFCKVIELAQEFMNDIGPKGHRTLAMQLAQLGLGALDKQPCSDTGLCILQPSLLTKQLLTLYAVKPENLMEAYLPGKVLQICKMAQKAIDTHQFDEAEKWLACCTELQDQCQDMLAGDKEIPVAEMYLNLAKKRGDDNLVPFQRRVYLGFLRNGKAVAAQQFLEEEGISAVELRDLSPCFFGRGTLSSSISNDRWNEGCRSSALEGEVSRVFVTADNLRDQGWGNAKGSLALALYSSNDELIARCNLFGTYRTEPYESKYPGAFAYRLLESDQEVVSKCTPGCYYKFEFIVGGGGGHRLELDSFICKIFYKEWFAQQQAPTGCYRMHDPEGDAGVFLGSVNQQGVAHGKGRLEYDDGITFVGTFADGLMLEGTNYQNGQAIHSMVGGRWTPGSDFGNPDETVVSRFPLDTHDIVETRDEEE</sequence>
<accession>A0AAD2FXE5</accession>